<feature type="transmembrane region" description="Helical" evidence="7">
    <location>
        <begin position="236"/>
        <end position="256"/>
    </location>
</feature>
<dbReference type="EMBL" id="CP089275">
    <property type="protein sequence ID" value="USP74694.1"/>
    <property type="molecule type" value="Genomic_DNA"/>
</dbReference>
<keyword evidence="3 7" id="KW-1133">Transmembrane helix</keyword>
<dbReference type="InterPro" id="IPR052337">
    <property type="entry name" value="SAT4-like"/>
</dbReference>
<comment type="subcellular location">
    <subcellularLocation>
        <location evidence="1">Membrane</location>
        <topology evidence="1">Multi-pass membrane protein</topology>
    </subcellularLocation>
</comment>
<dbReference type="VEuPathDB" id="FungiDB:yc1106_01968"/>
<proteinExistence type="inferred from homology"/>
<keyword evidence="4 7" id="KW-0472">Membrane</keyword>
<keyword evidence="2 7" id="KW-0812">Transmembrane</keyword>
<evidence type="ECO:0000313" key="9">
    <source>
        <dbReference type="EMBL" id="USP74694.1"/>
    </source>
</evidence>
<dbReference type="Proteomes" id="UP001056012">
    <property type="component" value="Chromosome 2"/>
</dbReference>
<feature type="region of interest" description="Disordered" evidence="6">
    <location>
        <begin position="264"/>
        <end position="330"/>
    </location>
</feature>
<feature type="transmembrane region" description="Helical" evidence="7">
    <location>
        <begin position="12"/>
        <end position="31"/>
    </location>
</feature>
<protein>
    <recommendedName>
        <fullName evidence="8">Rhodopsin domain-containing protein</fullName>
    </recommendedName>
</protein>
<feature type="transmembrane region" description="Helical" evidence="7">
    <location>
        <begin position="163"/>
        <end position="187"/>
    </location>
</feature>
<feature type="domain" description="Rhodopsin" evidence="8">
    <location>
        <begin position="23"/>
        <end position="261"/>
    </location>
</feature>
<evidence type="ECO:0000259" key="8">
    <source>
        <dbReference type="Pfam" id="PF20684"/>
    </source>
</evidence>
<keyword evidence="10" id="KW-1185">Reference proteome</keyword>
<feature type="transmembrane region" description="Helical" evidence="7">
    <location>
        <begin position="199"/>
        <end position="224"/>
    </location>
</feature>
<evidence type="ECO:0000256" key="5">
    <source>
        <dbReference type="ARBA" id="ARBA00038359"/>
    </source>
</evidence>
<evidence type="ECO:0000256" key="6">
    <source>
        <dbReference type="SAM" id="MobiDB-lite"/>
    </source>
</evidence>
<sequence length="346" mass="38899">MEIITSVVCQAILVAIAFAVTLMRCWIRVFLEHRKLTHIDWLVWGGFFCTLGWFICSTRALFILVDHPLDEETRSDSVDYLKTVFASIYFFDTGLYFPKASLVSFYWWLIPAGFRRLRIAIYITTAIVASCFVASILSDTLIAPKISDNWSIENQLSSAWNTFADLVVNWVLNFVTDLLLFILPFFVVNCLKLRKRQKLGLVGIFSLGAITMAISLARFIVYAQDYDVSDADGRPLDLWCTAEMCTAVIVVSLPFFKSLIMRSSPSNTNRSNTGYISGPSHRIDPSGLETYTSHVRGGPSEDELELTFQDRKGSPTPTGTTDEGRTQDGKDNVIVTTNVTVTRDML</sequence>
<feature type="compositionally biased region" description="Low complexity" evidence="6">
    <location>
        <begin position="264"/>
        <end position="273"/>
    </location>
</feature>
<dbReference type="InterPro" id="IPR049326">
    <property type="entry name" value="Rhodopsin_dom_fungi"/>
</dbReference>
<feature type="transmembrane region" description="Helical" evidence="7">
    <location>
        <begin position="43"/>
        <end position="65"/>
    </location>
</feature>
<evidence type="ECO:0000256" key="7">
    <source>
        <dbReference type="SAM" id="Phobius"/>
    </source>
</evidence>
<evidence type="ECO:0000256" key="3">
    <source>
        <dbReference type="ARBA" id="ARBA00022989"/>
    </source>
</evidence>
<evidence type="ECO:0000256" key="4">
    <source>
        <dbReference type="ARBA" id="ARBA00023136"/>
    </source>
</evidence>
<dbReference type="Pfam" id="PF20684">
    <property type="entry name" value="Fung_rhodopsin"/>
    <property type="match status" value="1"/>
</dbReference>
<dbReference type="PANTHER" id="PTHR33048:SF92">
    <property type="entry name" value="INTEGRAL MEMBRANE PROTEIN"/>
    <property type="match status" value="1"/>
</dbReference>
<feature type="transmembrane region" description="Helical" evidence="7">
    <location>
        <begin position="85"/>
        <end position="109"/>
    </location>
</feature>
<dbReference type="AlphaFoldDB" id="A0A9Q9DQH4"/>
<comment type="similarity">
    <text evidence="5">Belongs to the SAT4 family.</text>
</comment>
<dbReference type="PANTHER" id="PTHR33048">
    <property type="entry name" value="PTH11-LIKE INTEGRAL MEMBRANE PROTEIN (AFU_ORTHOLOGUE AFUA_5G11245)"/>
    <property type="match status" value="1"/>
</dbReference>
<name>A0A9Q9DQH4_CURCL</name>
<dbReference type="GO" id="GO:0016020">
    <property type="term" value="C:membrane"/>
    <property type="evidence" value="ECO:0007669"/>
    <property type="project" value="UniProtKB-SubCell"/>
</dbReference>
<feature type="transmembrane region" description="Helical" evidence="7">
    <location>
        <begin position="121"/>
        <end position="143"/>
    </location>
</feature>
<dbReference type="OrthoDB" id="444631at2759"/>
<evidence type="ECO:0000256" key="1">
    <source>
        <dbReference type="ARBA" id="ARBA00004141"/>
    </source>
</evidence>
<accession>A0A9Q9DQH4</accession>
<reference evidence="9" key="1">
    <citation type="submission" date="2021-12" db="EMBL/GenBank/DDBJ databases">
        <title>Curvularia clavata genome.</title>
        <authorList>
            <person name="Cao Y."/>
        </authorList>
    </citation>
    <scope>NUCLEOTIDE SEQUENCE</scope>
    <source>
        <strain evidence="9">Yc1106</strain>
    </source>
</reference>
<evidence type="ECO:0000256" key="2">
    <source>
        <dbReference type="ARBA" id="ARBA00022692"/>
    </source>
</evidence>
<gene>
    <name evidence="9" type="ORF">yc1106_01968</name>
</gene>
<evidence type="ECO:0000313" key="10">
    <source>
        <dbReference type="Proteomes" id="UP001056012"/>
    </source>
</evidence>
<organism evidence="9 10">
    <name type="scientific">Curvularia clavata</name>
    <dbReference type="NCBI Taxonomy" id="95742"/>
    <lineage>
        <taxon>Eukaryota</taxon>
        <taxon>Fungi</taxon>
        <taxon>Dikarya</taxon>
        <taxon>Ascomycota</taxon>
        <taxon>Pezizomycotina</taxon>
        <taxon>Dothideomycetes</taxon>
        <taxon>Pleosporomycetidae</taxon>
        <taxon>Pleosporales</taxon>
        <taxon>Pleosporineae</taxon>
        <taxon>Pleosporaceae</taxon>
        <taxon>Curvularia</taxon>
    </lineage>
</organism>